<keyword evidence="6" id="KW-0479">Metal-binding</keyword>
<keyword evidence="10" id="KW-0131">Cell cycle</keyword>
<dbReference type="EMBL" id="WVTA01000002">
    <property type="protein sequence ID" value="KAK3215701.1"/>
    <property type="molecule type" value="Genomic_DNA"/>
</dbReference>
<dbReference type="GO" id="GO:0006511">
    <property type="term" value="P:ubiquitin-dependent protein catabolic process"/>
    <property type="evidence" value="ECO:0007669"/>
    <property type="project" value="TreeGrafter"/>
</dbReference>
<evidence type="ECO:0000256" key="8">
    <source>
        <dbReference type="ARBA" id="ARBA00022786"/>
    </source>
</evidence>
<feature type="region of interest" description="Disordered" evidence="14">
    <location>
        <begin position="483"/>
        <end position="505"/>
    </location>
</feature>
<comment type="catalytic activity">
    <reaction evidence="1">
        <text>S-ubiquitinyl-[E2 ubiquitin-conjugating enzyme]-L-cysteine + [acceptor protein]-L-lysine = [E2 ubiquitin-conjugating enzyme]-L-cysteine + N(6)-ubiquitinyl-[acceptor protein]-L-lysine.</text>
        <dbReference type="EC" id="2.3.2.27"/>
    </reaction>
</comment>
<dbReference type="GO" id="GO:0005829">
    <property type="term" value="C:cytosol"/>
    <property type="evidence" value="ECO:0007669"/>
    <property type="project" value="TreeGrafter"/>
</dbReference>
<dbReference type="InterPro" id="IPR001841">
    <property type="entry name" value="Znf_RING"/>
</dbReference>
<feature type="domain" description="FHA" evidence="15">
    <location>
        <begin position="206"/>
        <end position="269"/>
    </location>
</feature>
<feature type="compositionally biased region" description="Polar residues" evidence="14">
    <location>
        <begin position="526"/>
        <end position="536"/>
    </location>
</feature>
<dbReference type="EC" id="2.3.2.27" evidence="3"/>
<dbReference type="AlphaFoldDB" id="A0AAN6M7E7"/>
<feature type="region of interest" description="Disordered" evidence="14">
    <location>
        <begin position="412"/>
        <end position="450"/>
    </location>
</feature>
<protein>
    <recommendedName>
        <fullName evidence="3">RING-type E3 ubiquitin transferase</fullName>
        <ecNumber evidence="3">2.3.2.27</ecNumber>
    </recommendedName>
    <alternativeName>
        <fullName evidence="12">Checkpoint forkhead associated with RING domains-containing protein 1</fullName>
    </alternativeName>
</protein>
<evidence type="ECO:0000256" key="13">
    <source>
        <dbReference type="PROSITE-ProRule" id="PRU00175"/>
    </source>
</evidence>
<dbReference type="PANTHER" id="PTHR15067:SF7">
    <property type="entry name" value="E3 UBIQUITIN-PROTEIN LIGASE DMA1-RELATED"/>
    <property type="match status" value="1"/>
</dbReference>
<dbReference type="GO" id="GO:0008270">
    <property type="term" value="F:zinc ion binding"/>
    <property type="evidence" value="ECO:0007669"/>
    <property type="project" value="UniProtKB-KW"/>
</dbReference>
<feature type="compositionally biased region" description="Basic and acidic residues" evidence="14">
    <location>
        <begin position="421"/>
        <end position="436"/>
    </location>
</feature>
<organism evidence="17 18">
    <name type="scientific">Pseudopithomyces chartarum</name>
    <dbReference type="NCBI Taxonomy" id="1892770"/>
    <lineage>
        <taxon>Eukaryota</taxon>
        <taxon>Fungi</taxon>
        <taxon>Dikarya</taxon>
        <taxon>Ascomycota</taxon>
        <taxon>Pezizomycotina</taxon>
        <taxon>Dothideomycetes</taxon>
        <taxon>Pleosporomycetidae</taxon>
        <taxon>Pleosporales</taxon>
        <taxon>Massarineae</taxon>
        <taxon>Didymosphaeriaceae</taxon>
        <taxon>Pseudopithomyces</taxon>
    </lineage>
</organism>
<feature type="region of interest" description="Disordered" evidence="14">
    <location>
        <begin position="522"/>
        <end position="588"/>
    </location>
</feature>
<keyword evidence="7 13" id="KW-0863">Zinc-finger</keyword>
<dbReference type="FunFam" id="3.30.40.10:FF:000426">
    <property type="entry name" value="DMA1p Ubiquitin-protein ligase (E3)"/>
    <property type="match status" value="1"/>
</dbReference>
<evidence type="ECO:0000256" key="2">
    <source>
        <dbReference type="ARBA" id="ARBA00004496"/>
    </source>
</evidence>
<evidence type="ECO:0000256" key="5">
    <source>
        <dbReference type="ARBA" id="ARBA00022679"/>
    </source>
</evidence>
<evidence type="ECO:0000259" key="15">
    <source>
        <dbReference type="PROSITE" id="PS50006"/>
    </source>
</evidence>
<dbReference type="SMART" id="SM00240">
    <property type="entry name" value="FHA"/>
    <property type="match status" value="1"/>
</dbReference>
<dbReference type="GO" id="GO:0051865">
    <property type="term" value="P:protein autoubiquitination"/>
    <property type="evidence" value="ECO:0007669"/>
    <property type="project" value="UniProtKB-ARBA"/>
</dbReference>
<keyword evidence="9" id="KW-0862">Zinc</keyword>
<dbReference type="GO" id="GO:0000921">
    <property type="term" value="P:septin ring assembly"/>
    <property type="evidence" value="ECO:0007669"/>
    <property type="project" value="UniProtKB-ARBA"/>
</dbReference>
<evidence type="ECO:0000256" key="14">
    <source>
        <dbReference type="SAM" id="MobiDB-lite"/>
    </source>
</evidence>
<evidence type="ECO:0000256" key="3">
    <source>
        <dbReference type="ARBA" id="ARBA00012483"/>
    </source>
</evidence>
<dbReference type="GO" id="GO:0061630">
    <property type="term" value="F:ubiquitin protein ligase activity"/>
    <property type="evidence" value="ECO:0007669"/>
    <property type="project" value="UniProtKB-EC"/>
</dbReference>
<dbReference type="SMART" id="SM00184">
    <property type="entry name" value="RING"/>
    <property type="match status" value="1"/>
</dbReference>
<accession>A0AAN6M7E7</accession>
<sequence length="588" mass="63150">MFTAATAAAPTSIAAPPSPQERPRALRALLRHYHSHHNQPHALARAPGPDSVPEGQHQRHQTAPPPQARARQRAATATSCPSPSVSPSTAAASPRPNARPTAFRTQTAPDLIPQPPPLVPSTMTRTRAETATPQLTVRNHSGPIPTTPTMASTAAGTPAQGASGEGPSMKDLPSIRFIMHQDPRAARPSLSFSTITRTLPDESATIKVGRYSERDVMPEVPKDVPSAAAVGFKSKVVSRKHCELWCKNGEWWIKDVKSSSGTFLNHIRLSQPNQESKPFKIKDGDIIQLGIDFRGGEEMIFRCVKIRVECNRGWQQALNAFNKQTHQRLRNLGKAKKDSDNASTHTSECSICLMSIAPCQSLFVAPCSHVWHYKCIRPILNGPTWPNFLCPNCRAVTDLEADVDDPVEFEEWEEDATQEDGETKTDAESSPEDRHVTPKASTNGLNSLTSDDAWTSGSHISFGDLEAAISNITIAESLNNIANAPTGADPSTPERSPAPSMSASVTQPVSINVTAANESVGLTPVYNRSSNSSDGLSPNGAPEGPMTPRNDAGPFVLDGSGSTGRAAGQRFRDTAVAEPVTPDNQIQT</sequence>
<dbReference type="SUPFAM" id="SSF49879">
    <property type="entry name" value="SMAD/FHA domain"/>
    <property type="match status" value="1"/>
</dbReference>
<dbReference type="InterPro" id="IPR008984">
    <property type="entry name" value="SMAD_FHA_dom_sf"/>
</dbReference>
<evidence type="ECO:0000313" key="18">
    <source>
        <dbReference type="Proteomes" id="UP001280581"/>
    </source>
</evidence>
<feature type="compositionally biased region" description="Polar residues" evidence="14">
    <location>
        <begin position="439"/>
        <end position="450"/>
    </location>
</feature>
<dbReference type="GO" id="GO:0097271">
    <property type="term" value="P:protein localization to bud neck"/>
    <property type="evidence" value="ECO:0007669"/>
    <property type="project" value="UniProtKB-ARBA"/>
</dbReference>
<comment type="subcellular location">
    <subcellularLocation>
        <location evidence="2">Cytoplasm</location>
    </subcellularLocation>
</comment>
<dbReference type="Gene3D" id="2.60.200.20">
    <property type="match status" value="1"/>
</dbReference>
<keyword evidence="8" id="KW-0833">Ubl conjugation pathway</keyword>
<evidence type="ECO:0000256" key="7">
    <source>
        <dbReference type="ARBA" id="ARBA00022771"/>
    </source>
</evidence>
<dbReference type="GO" id="GO:0032153">
    <property type="term" value="C:cell division site"/>
    <property type="evidence" value="ECO:0007669"/>
    <property type="project" value="TreeGrafter"/>
</dbReference>
<evidence type="ECO:0000256" key="10">
    <source>
        <dbReference type="ARBA" id="ARBA00023306"/>
    </source>
</evidence>
<reference evidence="17 18" key="1">
    <citation type="submission" date="2021-02" db="EMBL/GenBank/DDBJ databases">
        <title>Genome assembly of Pseudopithomyces chartarum.</title>
        <authorList>
            <person name="Jauregui R."/>
            <person name="Singh J."/>
            <person name="Voisey C."/>
        </authorList>
    </citation>
    <scope>NUCLEOTIDE SEQUENCE [LARGE SCALE GENOMIC DNA]</scope>
    <source>
        <strain evidence="17 18">AGR01</strain>
    </source>
</reference>
<feature type="domain" description="RING-type" evidence="16">
    <location>
        <begin position="349"/>
        <end position="394"/>
    </location>
</feature>
<dbReference type="InterPro" id="IPR013083">
    <property type="entry name" value="Znf_RING/FYVE/PHD"/>
</dbReference>
<feature type="region of interest" description="Disordered" evidence="14">
    <location>
        <begin position="1"/>
        <end position="121"/>
    </location>
</feature>
<keyword evidence="4" id="KW-0963">Cytoplasm</keyword>
<evidence type="ECO:0000256" key="12">
    <source>
        <dbReference type="ARBA" id="ARBA00080465"/>
    </source>
</evidence>
<keyword evidence="5" id="KW-0808">Transferase</keyword>
<evidence type="ECO:0000256" key="4">
    <source>
        <dbReference type="ARBA" id="ARBA00022490"/>
    </source>
</evidence>
<evidence type="ECO:0000259" key="16">
    <source>
        <dbReference type="PROSITE" id="PS50089"/>
    </source>
</evidence>
<dbReference type="PROSITE" id="PS50089">
    <property type="entry name" value="ZF_RING_2"/>
    <property type="match status" value="1"/>
</dbReference>
<evidence type="ECO:0000313" key="17">
    <source>
        <dbReference type="EMBL" id="KAK3215701.1"/>
    </source>
</evidence>
<keyword evidence="18" id="KW-1185">Reference proteome</keyword>
<feature type="compositionally biased region" description="Low complexity" evidence="14">
    <location>
        <begin position="73"/>
        <end position="102"/>
    </location>
</feature>
<comment type="similarity">
    <text evidence="11">Belongs to the DMA1 family.</text>
</comment>
<name>A0AAN6M7E7_9PLEO</name>
<comment type="caution">
    <text evidence="17">The sequence shown here is derived from an EMBL/GenBank/DDBJ whole genome shotgun (WGS) entry which is preliminary data.</text>
</comment>
<dbReference type="InterPro" id="IPR000253">
    <property type="entry name" value="FHA_dom"/>
</dbReference>
<dbReference type="GO" id="GO:0000151">
    <property type="term" value="C:ubiquitin ligase complex"/>
    <property type="evidence" value="ECO:0007669"/>
    <property type="project" value="TreeGrafter"/>
</dbReference>
<dbReference type="GO" id="GO:0000132">
    <property type="term" value="P:establishment of mitotic spindle orientation"/>
    <property type="evidence" value="ECO:0007669"/>
    <property type="project" value="UniProtKB-ARBA"/>
</dbReference>
<feature type="compositionally biased region" description="Low complexity" evidence="14">
    <location>
        <begin position="1"/>
        <end position="15"/>
    </location>
</feature>
<gene>
    <name evidence="17" type="ORF">GRF29_8g875584</name>
</gene>
<dbReference type="PROSITE" id="PS50006">
    <property type="entry name" value="FHA_DOMAIN"/>
    <property type="match status" value="1"/>
</dbReference>
<feature type="compositionally biased region" description="Basic residues" evidence="14">
    <location>
        <begin position="29"/>
        <end position="39"/>
    </location>
</feature>
<dbReference type="PANTHER" id="PTHR15067">
    <property type="entry name" value="E3 UBIQUITIN-PROTEIN LIGASE RNF8"/>
    <property type="match status" value="1"/>
</dbReference>
<evidence type="ECO:0000256" key="9">
    <source>
        <dbReference type="ARBA" id="ARBA00022833"/>
    </source>
</evidence>
<proteinExistence type="inferred from homology"/>
<dbReference type="Pfam" id="PF17123">
    <property type="entry name" value="zf-RING_11"/>
    <property type="match status" value="1"/>
</dbReference>
<dbReference type="GO" id="GO:0031578">
    <property type="term" value="P:mitotic spindle orientation checkpoint signaling"/>
    <property type="evidence" value="ECO:0007669"/>
    <property type="project" value="UniProtKB-ARBA"/>
</dbReference>
<dbReference type="Proteomes" id="UP001280581">
    <property type="component" value="Unassembled WGS sequence"/>
</dbReference>
<dbReference type="FunFam" id="2.60.200.20:FF:000030">
    <property type="entry name" value="FHA domain-containing protein"/>
    <property type="match status" value="1"/>
</dbReference>
<dbReference type="Pfam" id="PF00498">
    <property type="entry name" value="FHA"/>
    <property type="match status" value="1"/>
</dbReference>
<evidence type="ECO:0000256" key="11">
    <source>
        <dbReference type="ARBA" id="ARBA00061209"/>
    </source>
</evidence>
<evidence type="ECO:0000256" key="1">
    <source>
        <dbReference type="ARBA" id="ARBA00000900"/>
    </source>
</evidence>
<dbReference type="GO" id="GO:0090337">
    <property type="term" value="P:regulation of formin-nucleated actin cable assembly"/>
    <property type="evidence" value="ECO:0007669"/>
    <property type="project" value="UniProtKB-ARBA"/>
</dbReference>
<dbReference type="Gene3D" id="3.30.40.10">
    <property type="entry name" value="Zinc/RING finger domain, C3HC4 (zinc finger)"/>
    <property type="match status" value="1"/>
</dbReference>
<dbReference type="SUPFAM" id="SSF57850">
    <property type="entry name" value="RING/U-box"/>
    <property type="match status" value="1"/>
</dbReference>
<evidence type="ECO:0000256" key="6">
    <source>
        <dbReference type="ARBA" id="ARBA00022723"/>
    </source>
</evidence>